<dbReference type="SUPFAM" id="SSF55874">
    <property type="entry name" value="ATPase domain of HSP90 chaperone/DNA topoisomerase II/histidine kinase"/>
    <property type="match status" value="1"/>
</dbReference>
<keyword evidence="3" id="KW-0808">Transferase</keyword>
<dbReference type="Proteomes" id="UP001589844">
    <property type="component" value="Unassembled WGS sequence"/>
</dbReference>
<keyword evidence="4" id="KW-1185">Reference proteome</keyword>
<reference evidence="3 4" key="1">
    <citation type="submission" date="2024-09" db="EMBL/GenBank/DDBJ databases">
        <authorList>
            <person name="Sun Q."/>
            <person name="Mori K."/>
        </authorList>
    </citation>
    <scope>NUCLEOTIDE SEQUENCE [LARGE SCALE GENOMIC DNA]</scope>
    <source>
        <strain evidence="3 4">CCM 8677</strain>
    </source>
</reference>
<dbReference type="SMART" id="SM00387">
    <property type="entry name" value="HATPase_c"/>
    <property type="match status" value="1"/>
</dbReference>
<keyword evidence="1" id="KW-0812">Transmembrane</keyword>
<feature type="transmembrane region" description="Helical" evidence="1">
    <location>
        <begin position="6"/>
        <end position="25"/>
    </location>
</feature>
<dbReference type="GO" id="GO:0016301">
    <property type="term" value="F:kinase activity"/>
    <property type="evidence" value="ECO:0007669"/>
    <property type="project" value="UniProtKB-KW"/>
</dbReference>
<evidence type="ECO:0000256" key="1">
    <source>
        <dbReference type="SAM" id="Phobius"/>
    </source>
</evidence>
<accession>A0ABV6IEG7</accession>
<evidence type="ECO:0000313" key="3">
    <source>
        <dbReference type="EMBL" id="MFC0350221.1"/>
    </source>
</evidence>
<keyword evidence="3" id="KW-0418">Kinase</keyword>
<dbReference type="Pfam" id="PF02518">
    <property type="entry name" value="HATPase_c"/>
    <property type="match status" value="1"/>
</dbReference>
<name>A0ABV6IEG7_9BURK</name>
<dbReference type="EMBL" id="JBHLXJ010000009">
    <property type="protein sequence ID" value="MFC0350221.1"/>
    <property type="molecule type" value="Genomic_DNA"/>
</dbReference>
<protein>
    <submittedName>
        <fullName evidence="3">Sensor histidine kinase</fullName>
    </submittedName>
</protein>
<evidence type="ECO:0000259" key="2">
    <source>
        <dbReference type="SMART" id="SM00387"/>
    </source>
</evidence>
<gene>
    <name evidence="3" type="ORF">ACFFJH_10425</name>
</gene>
<feature type="domain" description="Histidine kinase/HSP90-like ATPase" evidence="2">
    <location>
        <begin position="248"/>
        <end position="353"/>
    </location>
</feature>
<keyword evidence="1" id="KW-0472">Membrane</keyword>
<comment type="caution">
    <text evidence="3">The sequence shown here is derived from an EMBL/GenBank/DDBJ whole genome shotgun (WGS) entry which is preliminary data.</text>
</comment>
<proteinExistence type="predicted"/>
<dbReference type="Gene3D" id="3.30.565.10">
    <property type="entry name" value="Histidine kinase-like ATPase, C-terminal domain"/>
    <property type="match status" value="1"/>
</dbReference>
<organism evidence="3 4">
    <name type="scientific">Undibacterium danionis</name>
    <dbReference type="NCBI Taxonomy" id="1812100"/>
    <lineage>
        <taxon>Bacteria</taxon>
        <taxon>Pseudomonadati</taxon>
        <taxon>Pseudomonadota</taxon>
        <taxon>Betaproteobacteria</taxon>
        <taxon>Burkholderiales</taxon>
        <taxon>Oxalobacteraceae</taxon>
        <taxon>Undibacterium</taxon>
    </lineage>
</organism>
<sequence>MLNLLYPLLIVIGATIGLVLAYLWWQARSASNHNLALIRLNEEHKFDAPAFLQHAWPLLKSAGLIGIRWQFDWFGVLIQAEEGIRQGKSIKQEIHIGEMHLSIAFFQSHRGEKKYFDATLIETFLLLLRSDMWIKAGAVDATLAQMSKLTLFLQHDMKNVAQFIQLMADQLADVPQGKELQVLNYLRTAAPLMRQRADRIVQTLTLGQAQNEVIRTVDVPQLLNSLIDLYQLNAEVSGSAAIDIAETNLEGALENILKNYSDIHLRLGGVKPLVKIKVTESSAEVSITISSDDTPAMPQIERLFEPFWSMSPHGLGIGLYQAKHLLESCGANLTVSHNAYQQLSFTLQLPKKFGGDINREGPN</sequence>
<dbReference type="InterPro" id="IPR003594">
    <property type="entry name" value="HATPase_dom"/>
</dbReference>
<dbReference type="InterPro" id="IPR036890">
    <property type="entry name" value="HATPase_C_sf"/>
</dbReference>
<dbReference type="RefSeq" id="WP_390212261.1">
    <property type="nucleotide sequence ID" value="NZ_JBHLXJ010000009.1"/>
</dbReference>
<evidence type="ECO:0000313" key="4">
    <source>
        <dbReference type="Proteomes" id="UP001589844"/>
    </source>
</evidence>
<keyword evidence="1" id="KW-1133">Transmembrane helix</keyword>